<reference evidence="2" key="1">
    <citation type="journal article" date="2012" name="ISME J.">
        <title>Nitrification expanded: discovery, physiology and genomics of a nitrite-oxidizing bacterium from the phylum Chloroflexi.</title>
        <authorList>
            <person name="Sorokin D.Y."/>
            <person name="Lucker S."/>
            <person name="Vejmelkova D."/>
            <person name="Kostrikina N.A."/>
            <person name="Kleerebezem R."/>
            <person name="Rijpstra W.I."/>
            <person name="Damste J.S."/>
            <person name="Le Paslier D."/>
            <person name="Muyzer G."/>
            <person name="Wagner M."/>
            <person name="van Loosdrecht M.C."/>
            <person name="Daims H."/>
        </authorList>
    </citation>
    <scope>NUCLEOTIDE SEQUENCE [LARGE SCALE GENOMIC DNA]</scope>
    <source>
        <strain evidence="2">Lb</strain>
    </source>
</reference>
<dbReference type="Pfam" id="PF12706">
    <property type="entry name" value="Lactamase_B_2"/>
    <property type="match status" value="1"/>
</dbReference>
<organism evidence="2 3">
    <name type="scientific">Nitrolancea hollandica Lb</name>
    <dbReference type="NCBI Taxonomy" id="1129897"/>
    <lineage>
        <taxon>Bacteria</taxon>
        <taxon>Pseudomonadati</taxon>
        <taxon>Thermomicrobiota</taxon>
        <taxon>Thermomicrobia</taxon>
        <taxon>Sphaerobacterales</taxon>
        <taxon>Sphaerobacterineae</taxon>
        <taxon>Sphaerobacteraceae</taxon>
        <taxon>Nitrolancea</taxon>
    </lineage>
</organism>
<dbReference type="Gene3D" id="3.60.15.10">
    <property type="entry name" value="Ribonuclease Z/Hydroxyacylglutathione hydrolase-like"/>
    <property type="match status" value="1"/>
</dbReference>
<dbReference type="RefSeq" id="WP_008475981.1">
    <property type="nucleotide sequence ID" value="NZ_CAGS01000104.1"/>
</dbReference>
<dbReference type="PANTHER" id="PTHR42663">
    <property type="entry name" value="HYDROLASE C777.06C-RELATED-RELATED"/>
    <property type="match status" value="1"/>
</dbReference>
<dbReference type="SUPFAM" id="SSF56281">
    <property type="entry name" value="Metallo-hydrolase/oxidoreductase"/>
    <property type="match status" value="1"/>
</dbReference>
<dbReference type="OrthoDB" id="9800940at2"/>
<reference evidence="2" key="2">
    <citation type="submission" date="2012-02" db="EMBL/GenBank/DDBJ databases">
        <authorList>
            <person name="MicroScope M."/>
        </authorList>
    </citation>
    <scope>NUCLEOTIDE SEQUENCE</scope>
    <source>
        <strain evidence="2">Lb</strain>
    </source>
</reference>
<comment type="caution">
    <text evidence="2">The sequence shown here is derived from an EMBL/GenBank/DDBJ whole genome shotgun (WGS) entry which is preliminary data.</text>
</comment>
<evidence type="ECO:0000259" key="1">
    <source>
        <dbReference type="SMART" id="SM00849"/>
    </source>
</evidence>
<sequence>MVELTFLGTGTSSGVPMIGCECSICTSDDPRDRRSRTSAVVRVNGHTILIDTATELRLQSIAVGLKQIDAVLYTHSHADHVGGVDDLRRFNQLQQAHLPVYADAPTAAVLRERYGYAFEDRFPFYGGKPDLILHEFDHPFSLFGIDIVPVPVKHGRWVIHGFRIGPLAYITDAKEIPPSSLDLIRGVDVLVVNALRDQPHPTHLSLAEALSVVEDIAPRRAYLVHLSHELSHEVASANLPANVEVAYDGLTIQTR</sequence>
<keyword evidence="3" id="KW-1185">Reference proteome</keyword>
<protein>
    <submittedName>
        <fullName evidence="2">Beta-lactamase domain protein</fullName>
    </submittedName>
</protein>
<dbReference type="InterPro" id="IPR001279">
    <property type="entry name" value="Metallo-B-lactamas"/>
</dbReference>
<dbReference type="CDD" id="cd16279">
    <property type="entry name" value="metallo-hydrolase-like_MBL-fold"/>
    <property type="match status" value="1"/>
</dbReference>
<feature type="domain" description="Metallo-beta-lactamase" evidence="1">
    <location>
        <begin position="35"/>
        <end position="228"/>
    </location>
</feature>
<proteinExistence type="predicted"/>
<dbReference type="PANTHER" id="PTHR42663:SF6">
    <property type="entry name" value="HYDROLASE C777.06C-RELATED"/>
    <property type="match status" value="1"/>
</dbReference>
<gene>
    <name evidence="2" type="ORF">NITHO_1920010</name>
</gene>
<reference evidence="2" key="3">
    <citation type="journal article" date="2014" name="Int. J. Syst. Evol. Microbiol.">
        <title>Nitrolancea hollandica gen. nov., sp. nov., a chemolithoautotrophic nitrite-oxidizing bacterium from a bioreactor belonging to the phylum Chloroflexi.</title>
        <authorList>
            <person name="Sorokin D.Y."/>
            <person name="Vejmelkova D."/>
            <person name="Luecker S."/>
            <person name="Streshinskaya G.M."/>
            <person name="Rijpstra I."/>
            <person name="Sinninghe Damst. J."/>
            <person name="Kleerebezem R."/>
            <person name="Van Loosdrecht M."/>
            <person name="Muyzer G."/>
            <person name="Daims H."/>
        </authorList>
    </citation>
    <scope>NUCLEOTIDE SEQUENCE</scope>
    <source>
        <strain evidence="2">Lb</strain>
    </source>
</reference>
<accession>I4EEN7</accession>
<name>I4EEN7_9BACT</name>
<dbReference type="EMBL" id="CAGS01000104">
    <property type="protein sequence ID" value="CCF83149.1"/>
    <property type="molecule type" value="Genomic_DNA"/>
</dbReference>
<evidence type="ECO:0000313" key="2">
    <source>
        <dbReference type="EMBL" id="CCF83149.1"/>
    </source>
</evidence>
<evidence type="ECO:0000313" key="3">
    <source>
        <dbReference type="Proteomes" id="UP000004221"/>
    </source>
</evidence>
<dbReference type="AlphaFoldDB" id="I4EEN7"/>
<dbReference type="SMART" id="SM00849">
    <property type="entry name" value="Lactamase_B"/>
    <property type="match status" value="1"/>
</dbReference>
<dbReference type="Proteomes" id="UP000004221">
    <property type="component" value="Unassembled WGS sequence"/>
</dbReference>
<dbReference type="InterPro" id="IPR036866">
    <property type="entry name" value="RibonucZ/Hydroxyglut_hydro"/>
</dbReference>